<gene>
    <name evidence="4" type="ORF">CAEBREN_23298</name>
</gene>
<dbReference type="GO" id="GO:0007131">
    <property type="term" value="P:reciprocal meiotic recombination"/>
    <property type="evidence" value="ECO:0007669"/>
    <property type="project" value="InterPro"/>
</dbReference>
<dbReference type="GO" id="GO:0019789">
    <property type="term" value="F:SUMO transferase activity"/>
    <property type="evidence" value="ECO:0007669"/>
    <property type="project" value="InterPro"/>
</dbReference>
<dbReference type="PANTHER" id="PTHR22663">
    <property type="entry name" value="RING FINGER PROTEIN NARYA-RELATED"/>
    <property type="match status" value="1"/>
</dbReference>
<keyword evidence="2" id="KW-0175">Coiled coil</keyword>
<evidence type="ECO:0000256" key="2">
    <source>
        <dbReference type="SAM" id="Coils"/>
    </source>
</evidence>
<dbReference type="HOGENOM" id="CLU_1257049_0_0_1"/>
<dbReference type="InterPro" id="IPR042123">
    <property type="entry name" value="Zip3/RNF212-like"/>
</dbReference>
<evidence type="ECO:0000313" key="5">
    <source>
        <dbReference type="Proteomes" id="UP000008068"/>
    </source>
</evidence>
<feature type="coiled-coil region" evidence="2">
    <location>
        <begin position="111"/>
        <end position="145"/>
    </location>
</feature>
<proteinExistence type="predicted"/>
<keyword evidence="5" id="KW-1185">Reference proteome</keyword>
<dbReference type="PANTHER" id="PTHR22663:SF30">
    <property type="entry name" value="ZIP HOMOLOGOUS PROTEIN 4"/>
    <property type="match status" value="1"/>
</dbReference>
<name>G0N3A3_CAEBE</name>
<dbReference type="OMA" id="PANPPHM"/>
<evidence type="ECO:0000256" key="3">
    <source>
        <dbReference type="SAM" id="MobiDB-lite"/>
    </source>
</evidence>
<dbReference type="GO" id="GO:0016925">
    <property type="term" value="P:protein sumoylation"/>
    <property type="evidence" value="ECO:0007669"/>
    <property type="project" value="TreeGrafter"/>
</dbReference>
<accession>G0N3A3</accession>
<dbReference type="FunCoup" id="G0N3A3">
    <property type="interactions" value="3"/>
</dbReference>
<dbReference type="Proteomes" id="UP000008068">
    <property type="component" value="Unassembled WGS sequence"/>
</dbReference>
<sequence length="220" mass="26462">MESVHCYRCYRFPSKNLDFYITNCMHIFCIDCNQLCQPSHPSSDPKCIECKLQPCRILKMSPSMPNQVKQMFTPLREDIAQSIKDLTRVVTFQQRQRHNFISGMTRKLKYFDKLRDAHNEEKKKKDNYKKQLEHAYRIIQSKESEIMYLKQEKFDRSRKEQQNNRKSASPPKKSTAETMTTPSMVRVFSDSMYQTPRQMKEQKERKQQERKIQEIPPFCR</sequence>
<dbReference type="eggNOG" id="KOG4739">
    <property type="taxonomic scope" value="Eukaryota"/>
</dbReference>
<organism evidence="5">
    <name type="scientific">Caenorhabditis brenneri</name>
    <name type="common">Nematode worm</name>
    <dbReference type="NCBI Taxonomy" id="135651"/>
    <lineage>
        <taxon>Eukaryota</taxon>
        <taxon>Metazoa</taxon>
        <taxon>Ecdysozoa</taxon>
        <taxon>Nematoda</taxon>
        <taxon>Chromadorea</taxon>
        <taxon>Rhabditida</taxon>
        <taxon>Rhabditina</taxon>
        <taxon>Rhabditomorpha</taxon>
        <taxon>Rhabditoidea</taxon>
        <taxon>Rhabditidae</taxon>
        <taxon>Peloderinae</taxon>
        <taxon>Caenorhabditis</taxon>
    </lineage>
</organism>
<dbReference type="GO" id="GO:0000795">
    <property type="term" value="C:synaptonemal complex"/>
    <property type="evidence" value="ECO:0007669"/>
    <property type="project" value="InterPro"/>
</dbReference>
<evidence type="ECO:0000313" key="4">
    <source>
        <dbReference type="EMBL" id="EGT51367.1"/>
    </source>
</evidence>
<feature type="compositionally biased region" description="Basic and acidic residues" evidence="3">
    <location>
        <begin position="198"/>
        <end position="213"/>
    </location>
</feature>
<protein>
    <recommendedName>
        <fullName evidence="6">RING-type domain-containing protein</fullName>
    </recommendedName>
</protein>
<dbReference type="InParanoid" id="G0N3A3"/>
<feature type="compositionally biased region" description="Basic and acidic residues" evidence="3">
    <location>
        <begin position="154"/>
        <end position="163"/>
    </location>
</feature>
<evidence type="ECO:0000256" key="1">
    <source>
        <dbReference type="ARBA" id="ARBA00023254"/>
    </source>
</evidence>
<dbReference type="STRING" id="135651.G0N3A3"/>
<dbReference type="GO" id="GO:0007129">
    <property type="term" value="P:homologous chromosome pairing at meiosis"/>
    <property type="evidence" value="ECO:0007669"/>
    <property type="project" value="TreeGrafter"/>
</dbReference>
<feature type="region of interest" description="Disordered" evidence="3">
    <location>
        <begin position="154"/>
        <end position="220"/>
    </location>
</feature>
<dbReference type="AlphaFoldDB" id="G0N3A3"/>
<reference evidence="5" key="1">
    <citation type="submission" date="2011-07" db="EMBL/GenBank/DDBJ databases">
        <authorList>
            <consortium name="Caenorhabditis brenneri Sequencing and Analysis Consortium"/>
            <person name="Wilson R.K."/>
        </authorList>
    </citation>
    <scope>NUCLEOTIDE SEQUENCE [LARGE SCALE GENOMIC DNA]</scope>
    <source>
        <strain evidence="5">PB2801</strain>
    </source>
</reference>
<keyword evidence="1" id="KW-0469">Meiosis</keyword>
<evidence type="ECO:0008006" key="6">
    <source>
        <dbReference type="Google" id="ProtNLM"/>
    </source>
</evidence>
<dbReference type="EMBL" id="GL379833">
    <property type="protein sequence ID" value="EGT51367.1"/>
    <property type="molecule type" value="Genomic_DNA"/>
</dbReference>
<dbReference type="OrthoDB" id="2535391at2759"/>